<feature type="transmembrane region" description="Helical" evidence="7">
    <location>
        <begin position="12"/>
        <end position="31"/>
    </location>
</feature>
<dbReference type="Pfam" id="PF01891">
    <property type="entry name" value="CbiM"/>
    <property type="match status" value="1"/>
</dbReference>
<evidence type="ECO:0000256" key="5">
    <source>
        <dbReference type="ARBA" id="ARBA00022989"/>
    </source>
</evidence>
<comment type="caution">
    <text evidence="8">The sequence shown here is derived from an EMBL/GenBank/DDBJ whole genome shotgun (WGS) entry which is preliminary data.</text>
</comment>
<protein>
    <submittedName>
        <fullName evidence="8">Cobalamin biosynthesis protein CbiM</fullName>
    </submittedName>
</protein>
<proteinExistence type="predicted"/>
<evidence type="ECO:0000256" key="4">
    <source>
        <dbReference type="ARBA" id="ARBA00022692"/>
    </source>
</evidence>
<evidence type="ECO:0000256" key="1">
    <source>
        <dbReference type="ARBA" id="ARBA00004651"/>
    </source>
</evidence>
<feature type="transmembrane region" description="Helical" evidence="7">
    <location>
        <begin position="110"/>
        <end position="128"/>
    </location>
</feature>
<dbReference type="PANTHER" id="PTHR34229">
    <property type="entry name" value="METAL TRANSPORT PROTEIN HI_1621-RELATED"/>
    <property type="match status" value="1"/>
</dbReference>
<dbReference type="GO" id="GO:0005886">
    <property type="term" value="C:plasma membrane"/>
    <property type="evidence" value="ECO:0007669"/>
    <property type="project" value="UniProtKB-SubCell"/>
</dbReference>
<evidence type="ECO:0000313" key="8">
    <source>
        <dbReference type="EMBL" id="TKJ40012.1"/>
    </source>
</evidence>
<organism evidence="8 9">
    <name type="scientific">candidate division LCP-89 bacterium B3_LCP</name>
    <dbReference type="NCBI Taxonomy" id="2012998"/>
    <lineage>
        <taxon>Bacteria</taxon>
        <taxon>Pseudomonadati</taxon>
        <taxon>Bacteria division LCP-89</taxon>
    </lineage>
</organism>
<dbReference type="InterPro" id="IPR002751">
    <property type="entry name" value="CbiM/NikMN"/>
</dbReference>
<evidence type="ECO:0000256" key="7">
    <source>
        <dbReference type="SAM" id="Phobius"/>
    </source>
</evidence>
<keyword evidence="6 7" id="KW-0472">Membrane</keyword>
<evidence type="ECO:0000256" key="6">
    <source>
        <dbReference type="ARBA" id="ARBA00023136"/>
    </source>
</evidence>
<dbReference type="EMBL" id="NJBN01000006">
    <property type="protein sequence ID" value="TKJ40012.1"/>
    <property type="molecule type" value="Genomic_DNA"/>
</dbReference>
<accession>A0A532UYM0</accession>
<keyword evidence="2" id="KW-0813">Transport</keyword>
<keyword evidence="5 7" id="KW-1133">Transmembrane helix</keyword>
<keyword evidence="4 7" id="KW-0812">Transmembrane</keyword>
<evidence type="ECO:0000256" key="2">
    <source>
        <dbReference type="ARBA" id="ARBA00022448"/>
    </source>
</evidence>
<comment type="subcellular location">
    <subcellularLocation>
        <location evidence="1">Cell membrane</location>
        <topology evidence="1">Multi-pass membrane protein</topology>
    </subcellularLocation>
</comment>
<dbReference type="PANTHER" id="PTHR34229:SF1">
    <property type="entry name" value="METAL TRANSPORT PROTEIN HI_1621-RELATED"/>
    <property type="match status" value="1"/>
</dbReference>
<gene>
    <name evidence="8" type="ORF">CEE37_09760</name>
</gene>
<reference evidence="8 9" key="1">
    <citation type="submission" date="2017-06" db="EMBL/GenBank/DDBJ databases">
        <title>Novel microbial phyla capable of carbon fixation and sulfur reduction in deep-sea sediments.</title>
        <authorList>
            <person name="Huang J."/>
            <person name="Baker B."/>
            <person name="Wang Y."/>
        </authorList>
    </citation>
    <scope>NUCLEOTIDE SEQUENCE [LARGE SCALE GENOMIC DNA]</scope>
    <source>
        <strain evidence="8">B3_LCP</strain>
    </source>
</reference>
<feature type="transmembrane region" description="Helical" evidence="7">
    <location>
        <begin position="140"/>
        <end position="163"/>
    </location>
</feature>
<sequence>MHIPDGLLDTKTWVSMSLISGGILAGALRGLKRDPLLQRIPVIGMTAAFVFAAQMLNFPVAGGTSGHFMGGVFCCILLGPWTGFITMSLVLTIQCLLFQDGGLTALGANIFNMGLIGSVGGFYLYFFFRLLFWGDRTRPVAYAFASWTSVMLAAAFAAVELSISGTIKLSLGLPAMLGSHALIGLGEAFITASALAAIWRVKPEFMTMQKF</sequence>
<dbReference type="Proteomes" id="UP000319619">
    <property type="component" value="Unassembled WGS sequence"/>
</dbReference>
<feature type="transmembrane region" description="Helical" evidence="7">
    <location>
        <begin position="175"/>
        <end position="199"/>
    </location>
</feature>
<name>A0A532UYM0_UNCL8</name>
<feature type="transmembrane region" description="Helical" evidence="7">
    <location>
        <begin position="43"/>
        <end position="62"/>
    </location>
</feature>
<evidence type="ECO:0000313" key="9">
    <source>
        <dbReference type="Proteomes" id="UP000319619"/>
    </source>
</evidence>
<feature type="transmembrane region" description="Helical" evidence="7">
    <location>
        <begin position="68"/>
        <end position="98"/>
    </location>
</feature>
<evidence type="ECO:0000256" key="3">
    <source>
        <dbReference type="ARBA" id="ARBA00022475"/>
    </source>
</evidence>
<keyword evidence="3" id="KW-1003">Cell membrane</keyword>
<dbReference type="AlphaFoldDB" id="A0A532UYM0"/>
<dbReference type="Gene3D" id="1.10.1760.20">
    <property type="match status" value="1"/>
</dbReference>
<dbReference type="GO" id="GO:0000041">
    <property type="term" value="P:transition metal ion transport"/>
    <property type="evidence" value="ECO:0007669"/>
    <property type="project" value="InterPro"/>
</dbReference>